<comment type="caution">
    <text evidence="1">The sequence shown here is derived from an EMBL/GenBank/DDBJ whole genome shotgun (WGS) entry which is preliminary data.</text>
</comment>
<dbReference type="AlphaFoldDB" id="A0A4Y2MDY6"/>
<organism evidence="1 2">
    <name type="scientific">Araneus ventricosus</name>
    <name type="common">Orbweaver spider</name>
    <name type="synonym">Epeira ventricosa</name>
    <dbReference type="NCBI Taxonomy" id="182803"/>
    <lineage>
        <taxon>Eukaryota</taxon>
        <taxon>Metazoa</taxon>
        <taxon>Ecdysozoa</taxon>
        <taxon>Arthropoda</taxon>
        <taxon>Chelicerata</taxon>
        <taxon>Arachnida</taxon>
        <taxon>Araneae</taxon>
        <taxon>Araneomorphae</taxon>
        <taxon>Entelegynae</taxon>
        <taxon>Araneoidea</taxon>
        <taxon>Araneidae</taxon>
        <taxon>Araneus</taxon>
    </lineage>
</organism>
<accession>A0A4Y2MDY6</accession>
<dbReference type="Proteomes" id="UP000499080">
    <property type="component" value="Unassembled WGS sequence"/>
</dbReference>
<name>A0A4Y2MDY6_ARAVE</name>
<sequence>MTSTRSDTVANVVALGIPKLNVKKLPGALNVGTIMPLIIVIKLNALTVKLTMLGPSWFSSNNIIHVNQYGFRENRCCELAVTRILPKICSLTNNLHAALVSIDTKAAFDNMNWNVLFGLFDKFNVPFAYRNFIFYYLINRSVVFVGLRETFAAHGCHLECASEGEPSGGTLQSRLRRSSECDSCGCSFVSPAALPAGTVASLPVAIGRRRHVRQRGLTGAKSPSTEGP</sequence>
<protein>
    <submittedName>
        <fullName evidence="1">Uncharacterized protein</fullName>
    </submittedName>
</protein>
<evidence type="ECO:0000313" key="2">
    <source>
        <dbReference type="Proteomes" id="UP000499080"/>
    </source>
</evidence>
<reference evidence="1 2" key="1">
    <citation type="journal article" date="2019" name="Sci. Rep.">
        <title>Orb-weaving spider Araneus ventricosus genome elucidates the spidroin gene catalogue.</title>
        <authorList>
            <person name="Kono N."/>
            <person name="Nakamura H."/>
            <person name="Ohtoshi R."/>
            <person name="Moran D.A.P."/>
            <person name="Shinohara A."/>
            <person name="Yoshida Y."/>
            <person name="Fujiwara M."/>
            <person name="Mori M."/>
            <person name="Tomita M."/>
            <person name="Arakawa K."/>
        </authorList>
    </citation>
    <scope>NUCLEOTIDE SEQUENCE [LARGE SCALE GENOMIC DNA]</scope>
</reference>
<keyword evidence="2" id="KW-1185">Reference proteome</keyword>
<dbReference type="EMBL" id="BGPR01007168">
    <property type="protein sequence ID" value="GBN24813.1"/>
    <property type="molecule type" value="Genomic_DNA"/>
</dbReference>
<dbReference type="OrthoDB" id="415822at2759"/>
<evidence type="ECO:0000313" key="1">
    <source>
        <dbReference type="EMBL" id="GBN24813.1"/>
    </source>
</evidence>
<proteinExistence type="predicted"/>
<gene>
    <name evidence="1" type="ORF">AVEN_226433_2</name>
</gene>